<keyword evidence="3" id="KW-0520">NAD</keyword>
<dbReference type="GO" id="GO:0051287">
    <property type="term" value="F:NAD binding"/>
    <property type="evidence" value="ECO:0007669"/>
    <property type="project" value="InterPro"/>
</dbReference>
<dbReference type="Gene3D" id="3.40.718.10">
    <property type="entry name" value="Isopropylmalate Dehydrogenase"/>
    <property type="match status" value="1"/>
</dbReference>
<keyword evidence="2 4" id="KW-0560">Oxidoreductase</keyword>
<gene>
    <name evidence="4" type="primary">pdxA</name>
    <name evidence="4" type="ORF">B9J77_04285</name>
</gene>
<evidence type="ECO:0000313" key="5">
    <source>
        <dbReference type="Proteomes" id="UP000266287"/>
    </source>
</evidence>
<dbReference type="PANTHER" id="PTHR30004">
    <property type="entry name" value="4-HYDROXYTHREONINE-4-PHOSPHATE DEHYDROGENASE"/>
    <property type="match status" value="1"/>
</dbReference>
<dbReference type="PANTHER" id="PTHR30004:SF6">
    <property type="entry name" value="D-THREONATE 4-PHOSPHATE DEHYDROGENASE"/>
    <property type="match status" value="1"/>
</dbReference>
<comment type="caution">
    <text evidence="4">The sequence shown here is derived from an EMBL/GenBank/DDBJ whole genome shotgun (WGS) entry which is preliminary data.</text>
</comment>
<evidence type="ECO:0000256" key="1">
    <source>
        <dbReference type="ARBA" id="ARBA00022723"/>
    </source>
</evidence>
<evidence type="ECO:0000256" key="3">
    <source>
        <dbReference type="ARBA" id="ARBA00023027"/>
    </source>
</evidence>
<organism evidence="4 5">
    <name type="scientific">candidate division NPL-UPA2 bacterium Unc8</name>
    <dbReference type="NCBI Taxonomy" id="1980939"/>
    <lineage>
        <taxon>Bacteria</taxon>
    </lineage>
</organism>
<evidence type="ECO:0000313" key="4">
    <source>
        <dbReference type="EMBL" id="RIH99868.1"/>
    </source>
</evidence>
<reference evidence="4 5" key="1">
    <citation type="submission" date="2018-08" db="EMBL/GenBank/DDBJ databases">
        <title>Draft genome of candidate division NPL-UPA2 bacterium Unc8 that adapted to ultra-basic serpentinizing groundwater.</title>
        <authorList>
            <person name="Ishii S."/>
            <person name="Suzuki S."/>
            <person name="Nealson K.H."/>
        </authorList>
    </citation>
    <scope>NUCLEOTIDE SEQUENCE [LARGE SCALE GENOMIC DNA]</scope>
    <source>
        <strain evidence="4">Unc8</strain>
    </source>
</reference>
<dbReference type="NCBIfam" id="TIGR00557">
    <property type="entry name" value="pdxA"/>
    <property type="match status" value="1"/>
</dbReference>
<evidence type="ECO:0000256" key="2">
    <source>
        <dbReference type="ARBA" id="ARBA00023002"/>
    </source>
</evidence>
<dbReference type="EMBL" id="NDHY01000010">
    <property type="protein sequence ID" value="RIH99868.1"/>
    <property type="molecule type" value="Genomic_DNA"/>
</dbReference>
<dbReference type="SUPFAM" id="SSF53659">
    <property type="entry name" value="Isocitrate/Isopropylmalate dehydrogenase-like"/>
    <property type="match status" value="1"/>
</dbReference>
<dbReference type="Proteomes" id="UP000266287">
    <property type="component" value="Unassembled WGS sequence"/>
</dbReference>
<name>A0A399FWQ6_UNCN2</name>
<dbReference type="Pfam" id="PF04166">
    <property type="entry name" value="PdxA"/>
    <property type="match status" value="1"/>
</dbReference>
<dbReference type="InterPro" id="IPR005255">
    <property type="entry name" value="PdxA_fam"/>
</dbReference>
<dbReference type="EC" id="1.1.1.262" evidence="4"/>
<proteinExistence type="predicted"/>
<sequence>MLKKKPIIGITMGDPAGVGPEIIAKALSEKNLYSICIPLVIGNAEIMAKAIALTESTGRLSLNSLASAADLTNKHGVINILNLDNIDANSVIYGEINADCGQAAIDYIKKAAALALSGEIQAMVTCPIHKEAIKEAGCKYPGHTELIASLTKTKEYAMMLADGDLKIVHVSLHLPLSEAQRRVKKKRILTVIKLGNELLAKIGIKQSRIAVAGFNPHAGEGGLFGKEEEKEIIPAILSAKKEGINVDGPIAPDTIFSKVRGGEYDLAVAMYHDQGHIAVKAVGFSYDQKSYSWTSISGVNVTLGLPIIRTSVAHGVAFDRAGKGSANPQSLKQAIRFAVKLARNK</sequence>
<dbReference type="AlphaFoldDB" id="A0A399FWQ6"/>
<protein>
    <submittedName>
        <fullName evidence="4">4-hydroxythreonine-4-phosphate dehydrogenase PdxA</fullName>
        <ecNumber evidence="4">1.1.1.262</ecNumber>
    </submittedName>
</protein>
<dbReference type="GO" id="GO:0050570">
    <property type="term" value="F:4-hydroxythreonine-4-phosphate dehydrogenase activity"/>
    <property type="evidence" value="ECO:0007669"/>
    <property type="project" value="UniProtKB-EC"/>
</dbReference>
<accession>A0A399FWQ6</accession>
<keyword evidence="1" id="KW-0479">Metal-binding</keyword>
<dbReference type="GO" id="GO:0046872">
    <property type="term" value="F:metal ion binding"/>
    <property type="evidence" value="ECO:0007669"/>
    <property type="project" value="UniProtKB-KW"/>
</dbReference>